<dbReference type="Pfam" id="PF02274">
    <property type="entry name" value="ADI"/>
    <property type="match status" value="1"/>
</dbReference>
<dbReference type="AlphaFoldDB" id="A0A6N3C0L5"/>
<dbReference type="SUPFAM" id="SSF55909">
    <property type="entry name" value="Pentein"/>
    <property type="match status" value="1"/>
</dbReference>
<dbReference type="PANTHER" id="PTHR47271:SF2">
    <property type="entry name" value="ARGININE DEIMINASE"/>
    <property type="match status" value="1"/>
</dbReference>
<accession>A0A6N3C0L5</accession>
<evidence type="ECO:0000256" key="3">
    <source>
        <dbReference type="PIRSR" id="PIRSR006356-1"/>
    </source>
</evidence>
<dbReference type="InterPro" id="IPR003876">
    <property type="entry name" value="Arg_deiminase"/>
</dbReference>
<organism evidence="4">
    <name type="scientific">Collinsella intestinalis</name>
    <dbReference type="NCBI Taxonomy" id="147207"/>
    <lineage>
        <taxon>Bacteria</taxon>
        <taxon>Bacillati</taxon>
        <taxon>Actinomycetota</taxon>
        <taxon>Coriobacteriia</taxon>
        <taxon>Coriobacteriales</taxon>
        <taxon>Coriobacteriaceae</taxon>
        <taxon>Collinsella</taxon>
    </lineage>
</organism>
<dbReference type="Gene3D" id="1.10.3930.10">
    <property type="entry name" value="Arginine deiminase"/>
    <property type="match status" value="1"/>
</dbReference>
<evidence type="ECO:0000313" key="4">
    <source>
        <dbReference type="EMBL" id="VYU09562.1"/>
    </source>
</evidence>
<gene>
    <name evidence="4" type="primary">arcA_3</name>
    <name evidence="4" type="ORF">CILFYP54_00748</name>
</gene>
<comment type="similarity">
    <text evidence="1">Belongs to the arginine deiminase family.</text>
</comment>
<reference evidence="4" key="1">
    <citation type="submission" date="2019-11" db="EMBL/GenBank/DDBJ databases">
        <authorList>
            <person name="Feng L."/>
        </authorList>
    </citation>
    <scope>NUCLEOTIDE SEQUENCE</scope>
    <source>
        <strain evidence="4">CintestinalisLFYP54</strain>
    </source>
</reference>
<name>A0A6N3C0L5_9ACTN</name>
<dbReference type="Gene3D" id="3.75.10.10">
    <property type="entry name" value="L-arginine/glycine Amidinotransferase, Chain A"/>
    <property type="match status" value="1"/>
</dbReference>
<dbReference type="PANTHER" id="PTHR47271">
    <property type="entry name" value="ARGININE DEIMINASE"/>
    <property type="match status" value="1"/>
</dbReference>
<dbReference type="PIRSF" id="PIRSF006356">
    <property type="entry name" value="Arg_deiminase"/>
    <property type="match status" value="1"/>
</dbReference>
<keyword evidence="2 4" id="KW-0378">Hydrolase</keyword>
<dbReference type="PRINTS" id="PR01466">
    <property type="entry name" value="ARGDEIMINASE"/>
</dbReference>
<dbReference type="EMBL" id="CACRTN010000016">
    <property type="protein sequence ID" value="VYU09562.1"/>
    <property type="molecule type" value="Genomic_DNA"/>
</dbReference>
<dbReference type="GO" id="GO:0016990">
    <property type="term" value="F:arginine deiminase activity"/>
    <property type="evidence" value="ECO:0007669"/>
    <property type="project" value="UniProtKB-EC"/>
</dbReference>
<proteinExistence type="inferred from homology"/>
<sequence>MQGVQVYNEIGKLDCVLVHQPGSETHNYPENDFEQVFSLRKWSRRFDIDKALSEYRQLTSIFERHGAKVLNIRELLIEALDSDNEARRELIDSYLAECGIYGKELLQAVRSKLESSTSSLDLATTVIEGIHYGETDLCRHDRHTLASFTNETFDERSLLVNPLNTLFFTRDPATPIGRGILLNHPYWHERNREVSVHRCILKHHPLFSHVPLWDMQQGSFHIEGGDILNIDRHTIVVGISERTEIPAIDVLANRLFWGSPASEVTSVIAIRVPSDGLRIHLDTFLNRIAHDLFIVDPVIAEATEIYRMDRGNADGSNRVTRLDANLEKVLSDVIGEPVRLITCEGANDAATTSERMGNATSVLALEPGTLCVLEQNHSTNEALYRAGINLEPVAIEELTKGYGGPNCLCLPLWRSEL</sequence>
<evidence type="ECO:0000256" key="2">
    <source>
        <dbReference type="ARBA" id="ARBA00022801"/>
    </source>
</evidence>
<dbReference type="GO" id="GO:0019546">
    <property type="term" value="P:L-arginine deiminase pathway"/>
    <property type="evidence" value="ECO:0007669"/>
    <property type="project" value="TreeGrafter"/>
</dbReference>
<dbReference type="EC" id="3.5.3.6" evidence="4"/>
<evidence type="ECO:0000256" key="1">
    <source>
        <dbReference type="ARBA" id="ARBA00010206"/>
    </source>
</evidence>
<feature type="active site" description="Amidino-cysteine intermediate" evidence="3">
    <location>
        <position position="407"/>
    </location>
</feature>
<protein>
    <submittedName>
        <fullName evidence="4">Arginine deiminase</fullName>
        <ecNumber evidence="4">3.5.3.6</ecNumber>
    </submittedName>
</protein>
<dbReference type="RefSeq" id="WP_156848908.1">
    <property type="nucleotide sequence ID" value="NZ_CACRTN010000016.1"/>
</dbReference>